<evidence type="ECO:0000313" key="1">
    <source>
        <dbReference type="EMBL" id="KAG7359768.1"/>
    </source>
</evidence>
<gene>
    <name evidence="1" type="ORF">IV203_034866</name>
</gene>
<organism evidence="1 2">
    <name type="scientific">Nitzschia inconspicua</name>
    <dbReference type="NCBI Taxonomy" id="303405"/>
    <lineage>
        <taxon>Eukaryota</taxon>
        <taxon>Sar</taxon>
        <taxon>Stramenopiles</taxon>
        <taxon>Ochrophyta</taxon>
        <taxon>Bacillariophyta</taxon>
        <taxon>Bacillariophyceae</taxon>
        <taxon>Bacillariophycidae</taxon>
        <taxon>Bacillariales</taxon>
        <taxon>Bacillariaceae</taxon>
        <taxon>Nitzschia</taxon>
    </lineage>
</organism>
<name>A0A9K3LCZ9_9STRA</name>
<comment type="caution">
    <text evidence="1">The sequence shown here is derived from an EMBL/GenBank/DDBJ whole genome shotgun (WGS) entry which is preliminary data.</text>
</comment>
<dbReference type="Proteomes" id="UP000693970">
    <property type="component" value="Unassembled WGS sequence"/>
</dbReference>
<dbReference type="OrthoDB" id="49246at2759"/>
<protein>
    <submittedName>
        <fullName evidence="1">Nodulation protein Z NodZ</fullName>
    </submittedName>
</protein>
<reference evidence="1" key="1">
    <citation type="journal article" date="2021" name="Sci. Rep.">
        <title>Diploid genomic architecture of Nitzschia inconspicua, an elite biomass production diatom.</title>
        <authorList>
            <person name="Oliver A."/>
            <person name="Podell S."/>
            <person name="Pinowska A."/>
            <person name="Traller J.C."/>
            <person name="Smith S.R."/>
            <person name="McClure R."/>
            <person name="Beliaev A."/>
            <person name="Bohutskyi P."/>
            <person name="Hill E.A."/>
            <person name="Rabines A."/>
            <person name="Zheng H."/>
            <person name="Allen L.Z."/>
            <person name="Kuo A."/>
            <person name="Grigoriev I.V."/>
            <person name="Allen A.E."/>
            <person name="Hazlebeck D."/>
            <person name="Allen E.E."/>
        </authorList>
    </citation>
    <scope>NUCLEOTIDE SEQUENCE</scope>
    <source>
        <strain evidence="1">Hildebrandi</strain>
    </source>
</reference>
<accession>A0A9K3LCZ9</accession>
<keyword evidence="2" id="KW-1185">Reference proteome</keyword>
<dbReference type="Pfam" id="PF05830">
    <property type="entry name" value="NodZ"/>
    <property type="match status" value="1"/>
</dbReference>
<reference evidence="1" key="2">
    <citation type="submission" date="2021-04" db="EMBL/GenBank/DDBJ databases">
        <authorList>
            <person name="Podell S."/>
        </authorList>
    </citation>
    <scope>NUCLEOTIDE SEQUENCE</scope>
    <source>
        <strain evidence="1">Hildebrandi</strain>
    </source>
</reference>
<dbReference type="AlphaFoldDB" id="A0A9K3LCZ9"/>
<proteinExistence type="predicted"/>
<dbReference type="InterPro" id="IPR008716">
    <property type="entry name" value="NodZ"/>
</dbReference>
<dbReference type="GO" id="GO:0016758">
    <property type="term" value="F:hexosyltransferase activity"/>
    <property type="evidence" value="ECO:0007669"/>
    <property type="project" value="InterPro"/>
</dbReference>
<evidence type="ECO:0000313" key="2">
    <source>
        <dbReference type="Proteomes" id="UP000693970"/>
    </source>
</evidence>
<dbReference type="EMBL" id="JAGRRH010000013">
    <property type="protein sequence ID" value="KAG7359768.1"/>
    <property type="molecule type" value="Genomic_DNA"/>
</dbReference>
<dbReference type="GO" id="GO:0009312">
    <property type="term" value="P:oligosaccharide biosynthetic process"/>
    <property type="evidence" value="ECO:0007669"/>
    <property type="project" value="InterPro"/>
</dbReference>
<sequence length="472" mass="53696">MAAIRNATSTVLTILTGFYGLLHFTLLHNYGAITNIHLLNADDVVPSARKSNRLDIKPSANRSLMDLLERSPSVDYFSCCGAGHRFSKMSDSYYLAKQIGFGLRIFFGFCDDQEVFSHFFGPQPVDEAIRMTSRWNGTKDHLHLKISNENPGFTKLIRTGNNSTCRCDEDRLQSDVEFYGGIRDRFRNREKVEAFVKEYFTDRTVIGIHIRAGNGENGDFERKNRTIPNVDEWSASMSRLLQGLSQNFTDPPLLFIATDTAHIISNFKTLLRDVMPMIHYSQDRLNYGDGVLFGARGKVEDAGEKCLNGWSDSFTDMMILSHADVVVAGRPSSFTQSLPMTLALAKQKQSRKVSANFCEVNPSASKLKCYVSLVDWCCNGNTDFSLQGIQRYDYRRMPRIPGIDPKDFAHHIHERPKGSTACIPKPMRGQECLPYKMPDPNALKKATEEEMRLHRLRMWKEERKDQMTVNLD</sequence>